<gene>
    <name evidence="4" type="primary">och1_2</name>
    <name evidence="4" type="ORF">HK105_208018</name>
</gene>
<keyword evidence="3" id="KW-0472">Membrane</keyword>
<comment type="caution">
    <text evidence="4">The sequence shown here is derived from an EMBL/GenBank/DDBJ whole genome shotgun (WGS) entry which is preliminary data.</text>
</comment>
<dbReference type="Gene3D" id="3.90.550.20">
    <property type="match status" value="1"/>
</dbReference>
<feature type="transmembrane region" description="Helical" evidence="3">
    <location>
        <begin position="28"/>
        <end position="54"/>
    </location>
</feature>
<evidence type="ECO:0000256" key="2">
    <source>
        <dbReference type="SAM" id="MobiDB-lite"/>
    </source>
</evidence>
<reference evidence="4 5" key="1">
    <citation type="submission" date="2023-09" db="EMBL/GenBank/DDBJ databases">
        <title>Pangenome analysis of Batrachochytrium dendrobatidis and related Chytrids.</title>
        <authorList>
            <person name="Yacoub M.N."/>
            <person name="Stajich J.E."/>
            <person name="James T.Y."/>
        </authorList>
    </citation>
    <scope>NUCLEOTIDE SEQUENCE [LARGE SCALE GENOMIC DNA]</scope>
    <source>
        <strain evidence="4 5">JEL0888</strain>
    </source>
</reference>
<feature type="region of interest" description="Disordered" evidence="2">
    <location>
        <begin position="267"/>
        <end position="286"/>
    </location>
</feature>
<keyword evidence="3" id="KW-0812">Transmembrane</keyword>
<evidence type="ECO:0000313" key="4">
    <source>
        <dbReference type="EMBL" id="KAL2912529.1"/>
    </source>
</evidence>
<feature type="compositionally biased region" description="Polar residues" evidence="2">
    <location>
        <begin position="267"/>
        <end position="277"/>
    </location>
</feature>
<dbReference type="InterPro" id="IPR007577">
    <property type="entry name" value="GlycoTrfase_DXD_sugar-bd_CS"/>
</dbReference>
<comment type="similarity">
    <text evidence="1">Belongs to the glycosyltransferase 32 family.</text>
</comment>
<dbReference type="InterPro" id="IPR029044">
    <property type="entry name" value="Nucleotide-diphossugar_trans"/>
</dbReference>
<sequence length="372" mass="40468">MAAHGNVSRSIRTSKAFRTLAARLRPRLVLRSIALLGLVSLAAYLSGVVGFGVASEPPRAAGVLASGQTVPWLPLQPDLHAKVTSKVLAQAERVAFGTKHSGHIPRIIHQQWRSANLPSNFATMSATFRAVDTYAHLLWTDADLSDFVRKYHPTIHALYLSLPKPILRADLARYLLLLTFGGLYSDLDTILLRHPDRWADQHAAAARLIVGVEVDTTRPDWPDWYARSLQFCQWTIASARGHRVLHRTASMAVAMLREALAQTETDSANAESISTASDAALATGPPDVDTLETTGPGTWTDAIFAELLTHNVGPDNLRKLEHATLVGDIVILPITGFSPGVGTMGAKGISDPEARVHHLFEGSWKKDKDGKE</sequence>
<dbReference type="PANTHER" id="PTHR31834:SF1">
    <property type="entry name" value="INITIATION-SPECIFIC ALPHA-1,6-MANNOSYLTRANSFERASE"/>
    <property type="match status" value="1"/>
</dbReference>
<dbReference type="EMBL" id="JADGIZ020000063">
    <property type="protein sequence ID" value="KAL2912529.1"/>
    <property type="molecule type" value="Genomic_DNA"/>
</dbReference>
<dbReference type="GO" id="GO:0033164">
    <property type="term" value="F:initiation-specific glycolipid 1,6-alpha-mannosyltransferase activity"/>
    <property type="evidence" value="ECO:0007669"/>
    <property type="project" value="UniProtKB-EC"/>
</dbReference>
<evidence type="ECO:0000313" key="5">
    <source>
        <dbReference type="Proteomes" id="UP001527925"/>
    </source>
</evidence>
<protein>
    <submittedName>
        <fullName evidence="4">Alpha-1,6-mannosyltransferase Och1</fullName>
        <ecNumber evidence="4">2.4.1.232</ecNumber>
    </submittedName>
</protein>
<evidence type="ECO:0000256" key="3">
    <source>
        <dbReference type="SAM" id="Phobius"/>
    </source>
</evidence>
<accession>A0ABR4MZ64</accession>
<keyword evidence="4" id="KW-0328">Glycosyltransferase</keyword>
<dbReference type="Proteomes" id="UP001527925">
    <property type="component" value="Unassembled WGS sequence"/>
</dbReference>
<name>A0ABR4MZ64_9FUNG</name>
<organism evidence="4 5">
    <name type="scientific">Polyrhizophydium stewartii</name>
    <dbReference type="NCBI Taxonomy" id="2732419"/>
    <lineage>
        <taxon>Eukaryota</taxon>
        <taxon>Fungi</taxon>
        <taxon>Fungi incertae sedis</taxon>
        <taxon>Chytridiomycota</taxon>
        <taxon>Chytridiomycota incertae sedis</taxon>
        <taxon>Chytridiomycetes</taxon>
        <taxon>Rhizophydiales</taxon>
        <taxon>Rhizophydiales incertae sedis</taxon>
        <taxon>Polyrhizophydium</taxon>
    </lineage>
</organism>
<dbReference type="InterPro" id="IPR039367">
    <property type="entry name" value="Och1-like"/>
</dbReference>
<dbReference type="SUPFAM" id="SSF53448">
    <property type="entry name" value="Nucleotide-diphospho-sugar transferases"/>
    <property type="match status" value="1"/>
</dbReference>
<keyword evidence="5" id="KW-1185">Reference proteome</keyword>
<proteinExistence type="inferred from homology"/>
<dbReference type="Pfam" id="PF04488">
    <property type="entry name" value="Gly_transf_sug"/>
    <property type="match status" value="1"/>
</dbReference>
<evidence type="ECO:0000256" key="1">
    <source>
        <dbReference type="ARBA" id="ARBA00009003"/>
    </source>
</evidence>
<keyword evidence="4" id="KW-0808">Transferase</keyword>
<dbReference type="PANTHER" id="PTHR31834">
    <property type="entry name" value="INITIATION-SPECIFIC ALPHA-1,6-MANNOSYLTRANSFERASE"/>
    <property type="match status" value="1"/>
</dbReference>
<dbReference type="EC" id="2.4.1.232" evidence="4"/>
<keyword evidence="3" id="KW-1133">Transmembrane helix</keyword>